<dbReference type="PANTHER" id="PTHR45749:SF33">
    <property type="entry name" value="ZINC FINGER MYM-TYPE PROTEIN 1"/>
    <property type="match status" value="1"/>
</dbReference>
<dbReference type="GeneID" id="136079491"/>
<reference evidence="2" key="1">
    <citation type="submission" date="2025-08" db="UniProtKB">
        <authorList>
            <consortium name="RefSeq"/>
        </authorList>
    </citation>
    <scope>IDENTIFICATION</scope>
</reference>
<organism evidence="1 2">
    <name type="scientific">Hydra vulgaris</name>
    <name type="common">Hydra</name>
    <name type="synonym">Hydra attenuata</name>
    <dbReference type="NCBI Taxonomy" id="6087"/>
    <lineage>
        <taxon>Eukaryota</taxon>
        <taxon>Metazoa</taxon>
        <taxon>Cnidaria</taxon>
        <taxon>Hydrozoa</taxon>
        <taxon>Hydroidolina</taxon>
        <taxon>Anthoathecata</taxon>
        <taxon>Aplanulata</taxon>
        <taxon>Hydridae</taxon>
        <taxon>Hydra</taxon>
    </lineage>
</organism>
<proteinExistence type="predicted"/>
<gene>
    <name evidence="2" type="primary">LOC136079491</name>
</gene>
<protein>
    <submittedName>
        <fullName evidence="2">Zinc finger MYM-type protein 1-like</fullName>
    </submittedName>
</protein>
<accession>A0ABM4BQ97</accession>
<dbReference type="RefSeq" id="XP_065651301.1">
    <property type="nucleotide sequence ID" value="XM_065795229.1"/>
</dbReference>
<name>A0ABM4BQ97_HYDVU</name>
<evidence type="ECO:0000313" key="2">
    <source>
        <dbReference type="RefSeq" id="XP_065651301.1"/>
    </source>
</evidence>
<sequence>MSTVKFIKETGWFGVNINRILDVILFLGERGLAFRGSSQRIGDVDNGNFLGLIELLSHWDPILREHALSVGESQRKGKRLQVHNLSADTLNEFIAECSDFEQHHILQERRSAKYFAIMVDATTDSSHTEQTTFILRYIILKDSQYEIVERFLTYVDFNNKTGDEISQMVVETFQHNSIPLSDCMA</sequence>
<keyword evidence="1" id="KW-1185">Reference proteome</keyword>
<dbReference type="Proteomes" id="UP001652625">
    <property type="component" value="Chromosome 04"/>
</dbReference>
<evidence type="ECO:0000313" key="1">
    <source>
        <dbReference type="Proteomes" id="UP001652625"/>
    </source>
</evidence>
<dbReference type="PANTHER" id="PTHR45749">
    <property type="match status" value="1"/>
</dbReference>